<feature type="compositionally biased region" description="Polar residues" evidence="1">
    <location>
        <begin position="111"/>
        <end position="120"/>
    </location>
</feature>
<feature type="compositionally biased region" description="Basic and acidic residues" evidence="1">
    <location>
        <begin position="76"/>
        <end position="90"/>
    </location>
</feature>
<accession>A0AAV6TIZ5</accession>
<feature type="compositionally biased region" description="Polar residues" evidence="1">
    <location>
        <begin position="65"/>
        <end position="75"/>
    </location>
</feature>
<keyword evidence="3" id="KW-1185">Reference proteome</keyword>
<dbReference type="AlphaFoldDB" id="A0AAV6TIZ5"/>
<sequence>MPETQMSNDKLKTVTATPFPKQENKEESLLNRQHENNDFHSKNFTNKKHTNQNRKKEETPRERFNQMQTQLPRNNQVKEHFTSDTRETNVKKRQRVKARPETGEIRYQSKVRGSTRSSIDAPTDKFSRGKQAQGSDLYRNPEETIDKSSERNQYQVNGRRRNPEESMDIHSENPGRKHSQAYSRYPEKSFDIPSDKLPRRRQPQNYDRYRNSEGFYWHSEFSRFRKFQ</sequence>
<feature type="compositionally biased region" description="Basic and acidic residues" evidence="1">
    <location>
        <begin position="22"/>
        <end position="41"/>
    </location>
</feature>
<feature type="compositionally biased region" description="Basic and acidic residues" evidence="1">
    <location>
        <begin position="54"/>
        <end position="64"/>
    </location>
</feature>
<feature type="compositionally biased region" description="Basic and acidic residues" evidence="1">
    <location>
        <begin position="161"/>
        <end position="175"/>
    </location>
</feature>
<comment type="caution">
    <text evidence="2">The sequence shown here is derived from an EMBL/GenBank/DDBJ whole genome shotgun (WGS) entry which is preliminary data.</text>
</comment>
<gene>
    <name evidence="2" type="ORF">JTE90_006004</name>
</gene>
<name>A0AAV6TIZ5_9ARAC</name>
<evidence type="ECO:0000256" key="1">
    <source>
        <dbReference type="SAM" id="MobiDB-lite"/>
    </source>
</evidence>
<organism evidence="2 3">
    <name type="scientific">Oedothorax gibbosus</name>
    <dbReference type="NCBI Taxonomy" id="931172"/>
    <lineage>
        <taxon>Eukaryota</taxon>
        <taxon>Metazoa</taxon>
        <taxon>Ecdysozoa</taxon>
        <taxon>Arthropoda</taxon>
        <taxon>Chelicerata</taxon>
        <taxon>Arachnida</taxon>
        <taxon>Araneae</taxon>
        <taxon>Araneomorphae</taxon>
        <taxon>Entelegynae</taxon>
        <taxon>Araneoidea</taxon>
        <taxon>Linyphiidae</taxon>
        <taxon>Erigoninae</taxon>
        <taxon>Oedothorax</taxon>
    </lineage>
</organism>
<protein>
    <submittedName>
        <fullName evidence="2">Uncharacterized protein</fullName>
    </submittedName>
</protein>
<proteinExistence type="predicted"/>
<dbReference type="EMBL" id="JAFNEN010003646">
    <property type="protein sequence ID" value="KAG8171715.1"/>
    <property type="molecule type" value="Genomic_DNA"/>
</dbReference>
<feature type="compositionally biased region" description="Basic and acidic residues" evidence="1">
    <location>
        <begin position="185"/>
        <end position="197"/>
    </location>
</feature>
<reference evidence="2 3" key="1">
    <citation type="journal article" date="2022" name="Nat. Ecol. Evol.">
        <title>A masculinizing supergene underlies an exaggerated male reproductive morph in a spider.</title>
        <authorList>
            <person name="Hendrickx F."/>
            <person name="De Corte Z."/>
            <person name="Sonet G."/>
            <person name="Van Belleghem S.M."/>
            <person name="Kostlbacher S."/>
            <person name="Vangestel C."/>
        </authorList>
    </citation>
    <scope>NUCLEOTIDE SEQUENCE [LARGE SCALE GENOMIC DNA]</scope>
    <source>
        <strain evidence="2">W744_W776</strain>
    </source>
</reference>
<feature type="region of interest" description="Disordered" evidence="1">
    <location>
        <begin position="1"/>
        <end position="207"/>
    </location>
</feature>
<dbReference type="Proteomes" id="UP000827092">
    <property type="component" value="Unassembled WGS sequence"/>
</dbReference>
<evidence type="ECO:0000313" key="3">
    <source>
        <dbReference type="Proteomes" id="UP000827092"/>
    </source>
</evidence>
<feature type="compositionally biased region" description="Basic and acidic residues" evidence="1">
    <location>
        <begin position="139"/>
        <end position="150"/>
    </location>
</feature>
<evidence type="ECO:0000313" key="2">
    <source>
        <dbReference type="EMBL" id="KAG8171715.1"/>
    </source>
</evidence>